<dbReference type="InterPro" id="IPR036728">
    <property type="entry name" value="PBP_GOBP_sf"/>
</dbReference>
<feature type="signal peptide" evidence="1">
    <location>
        <begin position="1"/>
        <end position="16"/>
    </location>
</feature>
<sequence length="93" mass="10630">MKLALTFTTLLCFVSAYQFPGILQKNIEQVLMEYMGPCLSETGIHEDSLQALNILIANPVFPTIEDLNSYIACLYRKIGLKVHFFDTFFTNFN</sequence>
<dbReference type="Proteomes" id="UP001627154">
    <property type="component" value="Unassembled WGS sequence"/>
</dbReference>
<gene>
    <name evidence="2" type="ORF">TKK_018111</name>
</gene>
<keyword evidence="3" id="KW-1185">Reference proteome</keyword>
<dbReference type="Gene3D" id="1.10.238.20">
    <property type="entry name" value="Pheromone/general odorant binding protein domain"/>
    <property type="match status" value="1"/>
</dbReference>
<evidence type="ECO:0000256" key="1">
    <source>
        <dbReference type="SAM" id="SignalP"/>
    </source>
</evidence>
<accession>A0ABD2W1G1</accession>
<evidence type="ECO:0000313" key="3">
    <source>
        <dbReference type="Proteomes" id="UP001627154"/>
    </source>
</evidence>
<keyword evidence="1" id="KW-0732">Signal</keyword>
<dbReference type="SUPFAM" id="SSF47565">
    <property type="entry name" value="Insect pheromone/odorant-binding proteins"/>
    <property type="match status" value="1"/>
</dbReference>
<proteinExistence type="predicted"/>
<organism evidence="2 3">
    <name type="scientific">Trichogramma kaykai</name>
    <dbReference type="NCBI Taxonomy" id="54128"/>
    <lineage>
        <taxon>Eukaryota</taxon>
        <taxon>Metazoa</taxon>
        <taxon>Ecdysozoa</taxon>
        <taxon>Arthropoda</taxon>
        <taxon>Hexapoda</taxon>
        <taxon>Insecta</taxon>
        <taxon>Pterygota</taxon>
        <taxon>Neoptera</taxon>
        <taxon>Endopterygota</taxon>
        <taxon>Hymenoptera</taxon>
        <taxon>Apocrita</taxon>
        <taxon>Proctotrupomorpha</taxon>
        <taxon>Chalcidoidea</taxon>
        <taxon>Trichogrammatidae</taxon>
        <taxon>Trichogramma</taxon>
    </lineage>
</organism>
<dbReference type="CDD" id="cd23992">
    <property type="entry name" value="PBP_GOBP"/>
    <property type="match status" value="1"/>
</dbReference>
<dbReference type="EMBL" id="JBJJXI010000146">
    <property type="protein sequence ID" value="KAL3386628.1"/>
    <property type="molecule type" value="Genomic_DNA"/>
</dbReference>
<protein>
    <submittedName>
        <fullName evidence="2">Uncharacterized protein</fullName>
    </submittedName>
</protein>
<feature type="chain" id="PRO_5044752145" evidence="1">
    <location>
        <begin position="17"/>
        <end position="93"/>
    </location>
</feature>
<dbReference type="AlphaFoldDB" id="A0ABD2W1G1"/>
<evidence type="ECO:0000313" key="2">
    <source>
        <dbReference type="EMBL" id="KAL3386628.1"/>
    </source>
</evidence>
<name>A0ABD2W1G1_9HYME</name>
<reference evidence="2 3" key="1">
    <citation type="journal article" date="2024" name="bioRxiv">
        <title>A reference genome for Trichogramma kaykai: A tiny desert-dwelling parasitoid wasp with competing sex-ratio distorters.</title>
        <authorList>
            <person name="Culotta J."/>
            <person name="Lindsey A.R."/>
        </authorList>
    </citation>
    <scope>NUCLEOTIDE SEQUENCE [LARGE SCALE GENOMIC DNA]</scope>
    <source>
        <strain evidence="2 3">KSX58</strain>
    </source>
</reference>
<comment type="caution">
    <text evidence="2">The sequence shown here is derived from an EMBL/GenBank/DDBJ whole genome shotgun (WGS) entry which is preliminary data.</text>
</comment>